<evidence type="ECO:0000256" key="3">
    <source>
        <dbReference type="ARBA" id="ARBA00007931"/>
    </source>
</evidence>
<dbReference type="Proteomes" id="UP000031518">
    <property type="component" value="Unassembled WGS sequence"/>
</dbReference>
<dbReference type="GO" id="GO:0005886">
    <property type="term" value="C:plasma membrane"/>
    <property type="evidence" value="ECO:0007669"/>
    <property type="project" value="UniProtKB-SubCell"/>
</dbReference>
<dbReference type="GO" id="GO:0008237">
    <property type="term" value="F:metallopeptidase activity"/>
    <property type="evidence" value="ECO:0007669"/>
    <property type="project" value="UniProtKB-KW"/>
</dbReference>
<feature type="domain" description="Peptidase M50" evidence="14">
    <location>
        <begin position="13"/>
        <end position="183"/>
    </location>
</feature>
<evidence type="ECO:0000256" key="11">
    <source>
        <dbReference type="ARBA" id="ARBA00023049"/>
    </source>
</evidence>
<dbReference type="GO" id="GO:0006508">
    <property type="term" value="P:proteolysis"/>
    <property type="evidence" value="ECO:0007669"/>
    <property type="project" value="UniProtKB-KW"/>
</dbReference>
<evidence type="ECO:0000256" key="1">
    <source>
        <dbReference type="ARBA" id="ARBA00001947"/>
    </source>
</evidence>
<comment type="similarity">
    <text evidence="3">Belongs to the peptidase M50B family.</text>
</comment>
<feature type="transmembrane region" description="Helical" evidence="13">
    <location>
        <begin position="139"/>
        <end position="164"/>
    </location>
</feature>
<keyword evidence="7" id="KW-0479">Metal-binding</keyword>
<evidence type="ECO:0000259" key="14">
    <source>
        <dbReference type="Pfam" id="PF02163"/>
    </source>
</evidence>
<dbReference type="RefSeq" id="WP_041973121.1">
    <property type="nucleotide sequence ID" value="NZ_CBXV010000001.1"/>
</dbReference>
<dbReference type="InterPro" id="IPR052348">
    <property type="entry name" value="Metallopeptidase_M50B"/>
</dbReference>
<keyword evidence="8" id="KW-0378">Hydrolase</keyword>
<keyword evidence="5 15" id="KW-0645">Protease</keyword>
<feature type="transmembrane region" description="Helical" evidence="13">
    <location>
        <begin position="56"/>
        <end position="73"/>
    </location>
</feature>
<proteinExistence type="inferred from homology"/>
<evidence type="ECO:0000256" key="10">
    <source>
        <dbReference type="ARBA" id="ARBA00022989"/>
    </source>
</evidence>
<keyword evidence="12 13" id="KW-0472">Membrane</keyword>
<name>A0A0B6WSD2_9BACT</name>
<dbReference type="EMBL" id="CBXV010000001">
    <property type="protein sequence ID" value="CDM64108.1"/>
    <property type="molecule type" value="Genomic_DNA"/>
</dbReference>
<evidence type="ECO:0000256" key="7">
    <source>
        <dbReference type="ARBA" id="ARBA00022723"/>
    </source>
</evidence>
<reference evidence="15 16" key="2">
    <citation type="submission" date="2015-01" db="EMBL/GenBank/DDBJ databases">
        <title>Complete genome sequence of Pyrinomonas methylaliphatogenes type strain K22T.</title>
        <authorList>
            <person name="Lee K.C.Y."/>
            <person name="Power J.F."/>
            <person name="Dunfield P.F."/>
            <person name="Morgan X.C."/>
            <person name="Huttenhower C."/>
            <person name="Stott M.B."/>
        </authorList>
    </citation>
    <scope>NUCLEOTIDE SEQUENCE [LARGE SCALE GENOMIC DNA]</scope>
    <source>
        <strain evidence="15 16">K22</strain>
    </source>
</reference>
<feature type="transmembrane region" description="Helical" evidence="13">
    <location>
        <begin position="94"/>
        <end position="119"/>
    </location>
</feature>
<keyword evidence="10 13" id="KW-1133">Transmembrane helix</keyword>
<dbReference type="PANTHER" id="PTHR35864">
    <property type="entry name" value="ZINC METALLOPROTEASE MJ0611-RELATED"/>
    <property type="match status" value="1"/>
</dbReference>
<evidence type="ECO:0000256" key="6">
    <source>
        <dbReference type="ARBA" id="ARBA00022692"/>
    </source>
</evidence>
<organism evidence="15 16">
    <name type="scientific">Pyrinomonas methylaliphatogenes</name>
    <dbReference type="NCBI Taxonomy" id="454194"/>
    <lineage>
        <taxon>Bacteria</taxon>
        <taxon>Pseudomonadati</taxon>
        <taxon>Acidobacteriota</taxon>
        <taxon>Blastocatellia</taxon>
        <taxon>Blastocatellales</taxon>
        <taxon>Pyrinomonadaceae</taxon>
        <taxon>Pyrinomonas</taxon>
    </lineage>
</organism>
<dbReference type="AlphaFoldDB" id="A0A0B6WSD2"/>
<reference evidence="15 16" key="1">
    <citation type="submission" date="2013-12" db="EMBL/GenBank/DDBJ databases">
        <authorList>
            <person name="Stott M."/>
        </authorList>
    </citation>
    <scope>NUCLEOTIDE SEQUENCE [LARGE SCALE GENOMIC DNA]</scope>
    <source>
        <strain evidence="15 16">K22</strain>
    </source>
</reference>
<evidence type="ECO:0000313" key="16">
    <source>
        <dbReference type="Proteomes" id="UP000031518"/>
    </source>
</evidence>
<protein>
    <submittedName>
        <fullName evidence="15">Zn-dependent protease</fullName>
    </submittedName>
</protein>
<comment type="cofactor">
    <cofactor evidence="1">
        <name>Zn(2+)</name>
        <dbReference type="ChEBI" id="CHEBI:29105"/>
    </cofactor>
</comment>
<comment type="subcellular location">
    <subcellularLocation>
        <location evidence="2">Cell membrane</location>
        <topology evidence="2">Multi-pass membrane protein</topology>
    </subcellularLocation>
</comment>
<keyword evidence="11" id="KW-0482">Metalloprotease</keyword>
<keyword evidence="9" id="KW-0862">Zinc</keyword>
<keyword evidence="16" id="KW-1185">Reference proteome</keyword>
<dbReference type="GO" id="GO:0046872">
    <property type="term" value="F:metal ion binding"/>
    <property type="evidence" value="ECO:0007669"/>
    <property type="project" value="UniProtKB-KW"/>
</dbReference>
<keyword evidence="6 13" id="KW-0812">Transmembrane</keyword>
<evidence type="ECO:0000313" key="15">
    <source>
        <dbReference type="EMBL" id="CDM64108.1"/>
    </source>
</evidence>
<accession>A0A0B6WSD2</accession>
<evidence type="ECO:0000256" key="5">
    <source>
        <dbReference type="ARBA" id="ARBA00022670"/>
    </source>
</evidence>
<dbReference type="Pfam" id="PF02163">
    <property type="entry name" value="Peptidase_M50"/>
    <property type="match status" value="1"/>
</dbReference>
<evidence type="ECO:0000256" key="4">
    <source>
        <dbReference type="ARBA" id="ARBA00022475"/>
    </source>
</evidence>
<evidence type="ECO:0000256" key="12">
    <source>
        <dbReference type="ARBA" id="ARBA00023136"/>
    </source>
</evidence>
<gene>
    <name evidence="15" type="ORF">PYK22_00100</name>
</gene>
<dbReference type="CDD" id="cd06158">
    <property type="entry name" value="S2P-M50_like_1"/>
    <property type="match status" value="1"/>
</dbReference>
<dbReference type="InterPro" id="IPR044537">
    <property type="entry name" value="Rip2-like"/>
</dbReference>
<sequence length="226" mass="24609">MEDLNLSLFVLYMVALVFSLSAHEAAHAWMSDRFGDDLARSLGRITLNPASHIDPVGTLLFPAVAFFTNAPLLGWARPTPINPANWTRRRAANFFVSTAGVLANLLIAFLAGAAIRLLLELGMITFGGSSFVPTMTESILARGAVELLVVLFILNVTLAIFNLLPIPPLDGSKILGSLLPERWESAFQSLDRFGFILLFVAVLTGVFSSIFRLIMPFAWAALLLGY</sequence>
<dbReference type="PANTHER" id="PTHR35864:SF1">
    <property type="entry name" value="ZINC METALLOPROTEASE YWHC-RELATED"/>
    <property type="match status" value="1"/>
</dbReference>
<dbReference type="OrthoDB" id="9800627at2"/>
<dbReference type="STRING" id="454194.PYK22_00100"/>
<keyword evidence="4" id="KW-1003">Cell membrane</keyword>
<evidence type="ECO:0000256" key="2">
    <source>
        <dbReference type="ARBA" id="ARBA00004651"/>
    </source>
</evidence>
<evidence type="ECO:0000256" key="13">
    <source>
        <dbReference type="SAM" id="Phobius"/>
    </source>
</evidence>
<evidence type="ECO:0000256" key="8">
    <source>
        <dbReference type="ARBA" id="ARBA00022801"/>
    </source>
</evidence>
<dbReference type="InterPro" id="IPR008915">
    <property type="entry name" value="Peptidase_M50"/>
</dbReference>
<evidence type="ECO:0000256" key="9">
    <source>
        <dbReference type="ARBA" id="ARBA00022833"/>
    </source>
</evidence>
<feature type="transmembrane region" description="Helical" evidence="13">
    <location>
        <begin position="195"/>
        <end position="222"/>
    </location>
</feature>